<sequence length="185" mass="20935">MDSDSSLYSPLIQTLEEQPVSPVASACLKTMMSAMSIAYITIGTVYLNSCTQQHLIPIYLIVSGSFSLFLIMISCVHCSPSDGENLSQWRDLSRCWKTISSLFSFIWFLTGNVWIYSIYEPDYIHEDSALYCNRTLYLFAFWMTTITYTLLALVLVLGCCGLLCVYTLQATACRGQQGCWGERER</sequence>
<dbReference type="AlphaFoldDB" id="V9L384"/>
<dbReference type="Ensembl" id="ENSCMIT00000000224.1">
    <property type="protein sequence ID" value="ENSCMIP00000000196.1"/>
    <property type="gene ID" value="ENSCMIG00000000148.1"/>
</dbReference>
<feature type="transmembrane region" description="Helical" evidence="1">
    <location>
        <begin position="139"/>
        <end position="168"/>
    </location>
</feature>
<name>V9L384_CALMI</name>
<accession>V9L384</accession>
<evidence type="ECO:0000256" key="1">
    <source>
        <dbReference type="SAM" id="Phobius"/>
    </source>
</evidence>
<reference evidence="2 4" key="3">
    <citation type="journal article" date="2014" name="Nature">
        <title>Elephant shark genome provides unique insights into gnathostome evolution.</title>
        <authorList>
            <consortium name="International Elephant Shark Genome Sequencing Consortium"/>
            <person name="Venkatesh B."/>
            <person name="Lee A.P."/>
            <person name="Ravi V."/>
            <person name="Maurya A.K."/>
            <person name="Lian M.M."/>
            <person name="Swann J.B."/>
            <person name="Ohta Y."/>
            <person name="Flajnik M.F."/>
            <person name="Sutoh Y."/>
            <person name="Kasahara M."/>
            <person name="Hoon S."/>
            <person name="Gangu V."/>
            <person name="Roy S.W."/>
            <person name="Irimia M."/>
            <person name="Korzh V."/>
            <person name="Kondrychyn I."/>
            <person name="Lim Z.W."/>
            <person name="Tay B.H."/>
            <person name="Tohari S."/>
            <person name="Kong K.W."/>
            <person name="Ho S."/>
            <person name="Lorente-Galdos B."/>
            <person name="Quilez J."/>
            <person name="Marques-Bonet T."/>
            <person name="Raney B.J."/>
            <person name="Ingham P.W."/>
            <person name="Tay A."/>
            <person name="Hillier L.W."/>
            <person name="Minx P."/>
            <person name="Boehm T."/>
            <person name="Wilson R.K."/>
            <person name="Brenner S."/>
            <person name="Warren W.C."/>
        </authorList>
    </citation>
    <scope>NUCLEOTIDE SEQUENCE</scope>
    <source>
        <tissue evidence="2">Kidney</tissue>
    </source>
</reference>
<dbReference type="EMBL" id="JW873373">
    <property type="protein sequence ID" value="AFP05890.1"/>
    <property type="molecule type" value="mRNA"/>
</dbReference>
<keyword evidence="1" id="KW-0472">Membrane</keyword>
<feature type="transmembrane region" description="Helical" evidence="1">
    <location>
        <begin position="56"/>
        <end position="78"/>
    </location>
</feature>
<feature type="transmembrane region" description="Helical" evidence="1">
    <location>
        <begin position="99"/>
        <end position="119"/>
    </location>
</feature>
<keyword evidence="4" id="KW-1185">Reference proteome</keyword>
<dbReference type="GeneTree" id="ENSGT00940000165960"/>
<organism evidence="2">
    <name type="scientific">Callorhinchus milii</name>
    <name type="common">Ghost shark</name>
    <dbReference type="NCBI Taxonomy" id="7868"/>
    <lineage>
        <taxon>Eukaryota</taxon>
        <taxon>Metazoa</taxon>
        <taxon>Chordata</taxon>
        <taxon>Craniata</taxon>
        <taxon>Vertebrata</taxon>
        <taxon>Chondrichthyes</taxon>
        <taxon>Holocephali</taxon>
        <taxon>Chimaeriformes</taxon>
        <taxon>Callorhinchidae</taxon>
        <taxon>Callorhinchus</taxon>
    </lineage>
</organism>
<dbReference type="InterPro" id="IPR040350">
    <property type="entry name" value="TMEM272"/>
</dbReference>
<evidence type="ECO:0000313" key="4">
    <source>
        <dbReference type="Proteomes" id="UP000314986"/>
    </source>
</evidence>
<proteinExistence type="evidence at transcript level"/>
<protein>
    <submittedName>
        <fullName evidence="2 3">Uncharacterized protein</fullName>
    </submittedName>
</protein>
<dbReference type="PANTHER" id="PTHR33444">
    <property type="entry name" value="SI:DKEY-19B23.12-RELATED"/>
    <property type="match status" value="1"/>
</dbReference>
<reference evidence="4" key="2">
    <citation type="journal article" date="2007" name="PLoS Biol.">
        <title>Survey sequencing and comparative analysis of the elephant shark (Callorhinchus milii) genome.</title>
        <authorList>
            <person name="Venkatesh B."/>
            <person name="Kirkness E.F."/>
            <person name="Loh Y.H."/>
            <person name="Halpern A.L."/>
            <person name="Lee A.P."/>
            <person name="Johnson J."/>
            <person name="Dandona N."/>
            <person name="Viswanathan L.D."/>
            <person name="Tay A."/>
            <person name="Venter J.C."/>
            <person name="Strausberg R.L."/>
            <person name="Brenner S."/>
        </authorList>
    </citation>
    <scope>NUCLEOTIDE SEQUENCE [LARGE SCALE GENOMIC DNA]</scope>
</reference>
<dbReference type="PANTHER" id="PTHR33444:SF2">
    <property type="entry name" value="MARVEL DOMAIN-CONTAINING PROTEIN"/>
    <property type="match status" value="1"/>
</dbReference>
<dbReference type="Proteomes" id="UP000314986">
    <property type="component" value="Unassembled WGS sequence"/>
</dbReference>
<evidence type="ECO:0000313" key="2">
    <source>
        <dbReference type="EMBL" id="AFP05890.1"/>
    </source>
</evidence>
<keyword evidence="1" id="KW-1133">Transmembrane helix</keyword>
<keyword evidence="1" id="KW-0812">Transmembrane</keyword>
<reference evidence="4" key="1">
    <citation type="journal article" date="2006" name="Science">
        <title>Ancient noncoding elements conserved in the human genome.</title>
        <authorList>
            <person name="Venkatesh B."/>
            <person name="Kirkness E.F."/>
            <person name="Loh Y.H."/>
            <person name="Halpern A.L."/>
            <person name="Lee A.P."/>
            <person name="Johnson J."/>
            <person name="Dandona N."/>
            <person name="Viswanathan L.D."/>
            <person name="Tay A."/>
            <person name="Venter J.C."/>
            <person name="Strausberg R.L."/>
            <person name="Brenner S."/>
        </authorList>
    </citation>
    <scope>NUCLEOTIDE SEQUENCE [LARGE SCALE GENOMIC DNA]</scope>
</reference>
<reference evidence="3" key="4">
    <citation type="submission" date="2025-05" db="UniProtKB">
        <authorList>
            <consortium name="Ensembl"/>
        </authorList>
    </citation>
    <scope>IDENTIFICATION</scope>
</reference>
<evidence type="ECO:0000313" key="3">
    <source>
        <dbReference type="Ensembl" id="ENSCMIP00000000196.1"/>
    </source>
</evidence>
<dbReference type="OMA" id="LFIMTAT"/>